<keyword evidence="4" id="KW-1185">Reference proteome</keyword>
<comment type="similarity">
    <text evidence="1">Belongs to the glycosyl hydrolase 16 family.</text>
</comment>
<dbReference type="EMBL" id="BIFR01000002">
    <property type="protein sequence ID" value="GCE16041.1"/>
    <property type="molecule type" value="Genomic_DNA"/>
</dbReference>
<reference evidence="4" key="1">
    <citation type="submission" date="2018-12" db="EMBL/GenBank/DDBJ databases">
        <title>Tengunoibacter tsumagoiensis gen. nov., sp. nov., Dictyobacter kobayashii sp. nov., D. alpinus sp. nov., and D. joshuensis sp. nov. and description of Dictyobacteraceae fam. nov. within the order Ktedonobacterales isolated from Tengu-no-mugimeshi.</title>
        <authorList>
            <person name="Wang C.M."/>
            <person name="Zheng Y."/>
            <person name="Sakai Y."/>
            <person name="Toyoda A."/>
            <person name="Minakuchi Y."/>
            <person name="Abe K."/>
            <person name="Yokota A."/>
            <person name="Yabe S."/>
        </authorList>
    </citation>
    <scope>NUCLEOTIDE SEQUENCE [LARGE SCALE GENOMIC DNA]</scope>
    <source>
        <strain evidence="4">Uno3</strain>
    </source>
</reference>
<sequence>MSDETVSGQAMPIGDLPGWHQVFAEDFNIDVPIGQFPGSVYGHKFTVYPDGTPDTAGQAGKSSRYYPSKVVSVKNSLLSLYLHEENGIRMAAAILPVLPGNHLFGKYTIRFKSDPVPGFKTAWLLWPNSENWPHDGEVDFPEGDLTSTIGGFVHHQNGRAANDQAAFSTIATYPSWHTVSTEWYPNQIHFILDGQTIGISTSRIPNTPMHWVIQTESSLPGPACDVPTGTGYLSIDWVVAYTLVH</sequence>
<dbReference type="GO" id="GO:0004553">
    <property type="term" value="F:hydrolase activity, hydrolyzing O-glycosyl compounds"/>
    <property type="evidence" value="ECO:0007669"/>
    <property type="project" value="InterPro"/>
</dbReference>
<evidence type="ECO:0000313" key="4">
    <source>
        <dbReference type="Proteomes" id="UP000287352"/>
    </source>
</evidence>
<dbReference type="Proteomes" id="UP000287352">
    <property type="component" value="Unassembled WGS sequence"/>
</dbReference>
<dbReference type="PROSITE" id="PS51762">
    <property type="entry name" value="GH16_2"/>
    <property type="match status" value="1"/>
</dbReference>
<dbReference type="PANTHER" id="PTHR10963:SF55">
    <property type="entry name" value="GLYCOSIDE HYDROLASE FAMILY 16 PROTEIN"/>
    <property type="match status" value="1"/>
</dbReference>
<dbReference type="RefSeq" id="WP_218029019.1">
    <property type="nucleotide sequence ID" value="NZ_BIFR01000002.1"/>
</dbReference>
<dbReference type="Gene3D" id="2.60.120.200">
    <property type="match status" value="1"/>
</dbReference>
<evidence type="ECO:0000313" key="3">
    <source>
        <dbReference type="EMBL" id="GCE16041.1"/>
    </source>
</evidence>
<name>A0A402AAS8_9CHLR</name>
<dbReference type="Pfam" id="PF00722">
    <property type="entry name" value="Glyco_hydro_16"/>
    <property type="match status" value="1"/>
</dbReference>
<feature type="domain" description="GH16" evidence="2">
    <location>
        <begin position="4"/>
        <end position="245"/>
    </location>
</feature>
<evidence type="ECO:0000256" key="1">
    <source>
        <dbReference type="ARBA" id="ARBA00006865"/>
    </source>
</evidence>
<protein>
    <recommendedName>
        <fullName evidence="2">GH16 domain-containing protein</fullName>
    </recommendedName>
</protein>
<dbReference type="AlphaFoldDB" id="A0A402AAS8"/>
<proteinExistence type="inferred from homology"/>
<comment type="caution">
    <text evidence="3">The sequence shown here is derived from an EMBL/GenBank/DDBJ whole genome shotgun (WGS) entry which is preliminary data.</text>
</comment>
<dbReference type="CDD" id="cd00413">
    <property type="entry name" value="Glyco_hydrolase_16"/>
    <property type="match status" value="1"/>
</dbReference>
<dbReference type="InterPro" id="IPR050546">
    <property type="entry name" value="Glycosyl_Hydrlase_16"/>
</dbReference>
<gene>
    <name evidence="3" type="ORF">KTT_59000</name>
</gene>
<dbReference type="InterPro" id="IPR000757">
    <property type="entry name" value="Beta-glucanase-like"/>
</dbReference>
<dbReference type="SUPFAM" id="SSF49899">
    <property type="entry name" value="Concanavalin A-like lectins/glucanases"/>
    <property type="match status" value="1"/>
</dbReference>
<dbReference type="PANTHER" id="PTHR10963">
    <property type="entry name" value="GLYCOSYL HYDROLASE-RELATED"/>
    <property type="match status" value="1"/>
</dbReference>
<dbReference type="GO" id="GO:0005975">
    <property type="term" value="P:carbohydrate metabolic process"/>
    <property type="evidence" value="ECO:0007669"/>
    <property type="project" value="InterPro"/>
</dbReference>
<evidence type="ECO:0000259" key="2">
    <source>
        <dbReference type="PROSITE" id="PS51762"/>
    </source>
</evidence>
<accession>A0A402AAS8</accession>
<organism evidence="3 4">
    <name type="scientific">Tengunoibacter tsumagoiensis</name>
    <dbReference type="NCBI Taxonomy" id="2014871"/>
    <lineage>
        <taxon>Bacteria</taxon>
        <taxon>Bacillati</taxon>
        <taxon>Chloroflexota</taxon>
        <taxon>Ktedonobacteria</taxon>
        <taxon>Ktedonobacterales</taxon>
        <taxon>Dictyobacteraceae</taxon>
        <taxon>Tengunoibacter</taxon>
    </lineage>
</organism>
<dbReference type="InterPro" id="IPR013320">
    <property type="entry name" value="ConA-like_dom_sf"/>
</dbReference>